<dbReference type="PANTHER" id="PTHR48107:SF16">
    <property type="entry name" value="NADPH-DEPENDENT ALDEHYDE REDUCTASE 1, CHLOROPLASTIC"/>
    <property type="match status" value="1"/>
</dbReference>
<evidence type="ECO:0000256" key="3">
    <source>
        <dbReference type="ARBA" id="ARBA00023002"/>
    </source>
</evidence>
<evidence type="ECO:0000313" key="4">
    <source>
        <dbReference type="EMBL" id="ORY97276.1"/>
    </source>
</evidence>
<dbReference type="PRINTS" id="PR00081">
    <property type="entry name" value="GDHRDH"/>
</dbReference>
<dbReference type="InterPro" id="IPR002347">
    <property type="entry name" value="SDR_fam"/>
</dbReference>
<dbReference type="PROSITE" id="PS00061">
    <property type="entry name" value="ADH_SHORT"/>
    <property type="match status" value="1"/>
</dbReference>
<protein>
    <submittedName>
        <fullName evidence="4">Short-chain dehydrogenase/reductase SDR</fullName>
    </submittedName>
</protein>
<dbReference type="PANTHER" id="PTHR48107">
    <property type="entry name" value="NADPH-DEPENDENT ALDEHYDE REDUCTASE-LIKE PROTEIN, CHLOROPLASTIC-RELATED"/>
    <property type="match status" value="1"/>
</dbReference>
<evidence type="ECO:0000313" key="5">
    <source>
        <dbReference type="Proteomes" id="UP000242180"/>
    </source>
</evidence>
<feature type="non-terminal residue" evidence="4">
    <location>
        <position position="1"/>
    </location>
</feature>
<dbReference type="InterPro" id="IPR020904">
    <property type="entry name" value="Sc_DH/Rdtase_CS"/>
</dbReference>
<dbReference type="SUPFAM" id="SSF51735">
    <property type="entry name" value="NAD(P)-binding Rossmann-fold domains"/>
    <property type="match status" value="1"/>
</dbReference>
<comment type="caution">
    <text evidence="4">The sequence shown here is derived from an EMBL/GenBank/DDBJ whole genome shotgun (WGS) entry which is preliminary data.</text>
</comment>
<keyword evidence="3" id="KW-0560">Oxidoreductase</keyword>
<dbReference type="Proteomes" id="UP000242180">
    <property type="component" value="Unassembled WGS sequence"/>
</dbReference>
<gene>
    <name evidence="4" type="ORF">BCR43DRAFT_405433</name>
</gene>
<feature type="non-terminal residue" evidence="4">
    <location>
        <position position="285"/>
    </location>
</feature>
<dbReference type="InterPro" id="IPR036291">
    <property type="entry name" value="NAD(P)-bd_dom_sf"/>
</dbReference>
<organism evidence="4 5">
    <name type="scientific">Syncephalastrum racemosum</name>
    <name type="common">Filamentous fungus</name>
    <dbReference type="NCBI Taxonomy" id="13706"/>
    <lineage>
        <taxon>Eukaryota</taxon>
        <taxon>Fungi</taxon>
        <taxon>Fungi incertae sedis</taxon>
        <taxon>Mucoromycota</taxon>
        <taxon>Mucoromycotina</taxon>
        <taxon>Mucoromycetes</taxon>
        <taxon>Mucorales</taxon>
        <taxon>Syncephalastraceae</taxon>
        <taxon>Syncephalastrum</taxon>
    </lineage>
</organism>
<dbReference type="STRING" id="13706.A0A1X2HFP0"/>
<evidence type="ECO:0000256" key="1">
    <source>
        <dbReference type="ARBA" id="ARBA00006484"/>
    </source>
</evidence>
<keyword evidence="5" id="KW-1185">Reference proteome</keyword>
<dbReference type="InParanoid" id="A0A1X2HFP0"/>
<keyword evidence="2" id="KW-0521">NADP</keyword>
<proteinExistence type="inferred from homology"/>
<dbReference type="AlphaFoldDB" id="A0A1X2HFP0"/>
<dbReference type="Gene3D" id="3.40.50.720">
    <property type="entry name" value="NAD(P)-binding Rossmann-like Domain"/>
    <property type="match status" value="1"/>
</dbReference>
<comment type="similarity">
    <text evidence="1">Belongs to the short-chain dehydrogenases/reductases (SDR) family.</text>
</comment>
<dbReference type="FunCoup" id="A0A1X2HFP0">
    <property type="interactions" value="3"/>
</dbReference>
<dbReference type="PRINTS" id="PR00080">
    <property type="entry name" value="SDRFAMILY"/>
</dbReference>
<dbReference type="OrthoDB" id="1393670at2759"/>
<dbReference type="EMBL" id="MCGN01000004">
    <property type="protein sequence ID" value="ORY97276.1"/>
    <property type="molecule type" value="Genomic_DNA"/>
</dbReference>
<evidence type="ECO:0000256" key="2">
    <source>
        <dbReference type="ARBA" id="ARBA00022857"/>
    </source>
</evidence>
<dbReference type="OMA" id="AAYQMSQ"/>
<reference evidence="4 5" key="1">
    <citation type="submission" date="2016-07" db="EMBL/GenBank/DDBJ databases">
        <title>Pervasive Adenine N6-methylation of Active Genes in Fungi.</title>
        <authorList>
            <consortium name="DOE Joint Genome Institute"/>
            <person name="Mondo S.J."/>
            <person name="Dannebaum R.O."/>
            <person name="Kuo R.C."/>
            <person name="Labutti K."/>
            <person name="Haridas S."/>
            <person name="Kuo A."/>
            <person name="Salamov A."/>
            <person name="Ahrendt S.R."/>
            <person name="Lipzen A."/>
            <person name="Sullivan W."/>
            <person name="Andreopoulos W.B."/>
            <person name="Clum A."/>
            <person name="Lindquist E."/>
            <person name="Daum C."/>
            <person name="Ramamoorthy G.K."/>
            <person name="Gryganskyi A."/>
            <person name="Culley D."/>
            <person name="Magnuson J.K."/>
            <person name="James T.Y."/>
            <person name="O'Malley M.A."/>
            <person name="Stajich J.E."/>
            <person name="Spatafora J.W."/>
            <person name="Visel A."/>
            <person name="Grigoriev I.V."/>
        </authorList>
    </citation>
    <scope>NUCLEOTIDE SEQUENCE [LARGE SCALE GENOMIC DNA]</scope>
    <source>
        <strain evidence="4 5">NRRL 2496</strain>
    </source>
</reference>
<dbReference type="FunFam" id="3.40.50.720:FF:000084">
    <property type="entry name" value="Short-chain dehydrogenase reductase"/>
    <property type="match status" value="1"/>
</dbReference>
<dbReference type="Pfam" id="PF13561">
    <property type="entry name" value="adh_short_C2"/>
    <property type="match status" value="1"/>
</dbReference>
<sequence length="285" mass="30621">QQQQPGLQHEMNPPPISYDMVGPEGHLEPYKAAGKLKGKKALITGGDSGIGRAVAVLFAKEGVDGITILYHPREDKDAADTKKQVESSGSCKVELIPLDIGDQDKVKQAVDQHVKNFGGIDILVNNAAEQHVCEHIKDIDLETVRRTFATNILGQFYLTKYAVPHITKHTGTIINTTSINSYKGNKLLLDYTATKGAITAFTYSLAQQLAPDGIRVNGVAPGPIWTPLIPASFPEEQIKNFGKATNMGRAGQPSECATCYVFLASADASYISGQVLHPNGGTPVN</sequence>
<dbReference type="GO" id="GO:0016614">
    <property type="term" value="F:oxidoreductase activity, acting on CH-OH group of donors"/>
    <property type="evidence" value="ECO:0007669"/>
    <property type="project" value="UniProtKB-ARBA"/>
</dbReference>
<accession>A0A1X2HFP0</accession>
<name>A0A1X2HFP0_SYNRA</name>